<evidence type="ECO:0000313" key="7">
    <source>
        <dbReference type="Proteomes" id="UP001490365"/>
    </source>
</evidence>
<feature type="region of interest" description="Disordered" evidence="5">
    <location>
        <begin position="1"/>
        <end position="31"/>
    </location>
</feature>
<keyword evidence="7" id="KW-1185">Reference proteome</keyword>
<dbReference type="SUPFAM" id="SSF46785">
    <property type="entry name" value="Winged helix' DNA-binding domain"/>
    <property type="match status" value="1"/>
</dbReference>
<evidence type="ECO:0000256" key="1">
    <source>
        <dbReference type="ARBA" id="ARBA00011046"/>
    </source>
</evidence>
<dbReference type="InterPro" id="IPR036388">
    <property type="entry name" value="WH-like_DNA-bd_sf"/>
</dbReference>
<name>A0ABV1TJN3_9ACTN</name>
<feature type="compositionally biased region" description="Basic residues" evidence="5">
    <location>
        <begin position="121"/>
        <end position="131"/>
    </location>
</feature>
<dbReference type="InterPro" id="IPR036390">
    <property type="entry name" value="WH_DNA-bd_sf"/>
</dbReference>
<dbReference type="InterPro" id="IPR005650">
    <property type="entry name" value="BlaI_family"/>
</dbReference>
<evidence type="ECO:0000313" key="6">
    <source>
        <dbReference type="EMBL" id="MER6270240.1"/>
    </source>
</evidence>
<evidence type="ECO:0000256" key="5">
    <source>
        <dbReference type="SAM" id="MobiDB-lite"/>
    </source>
</evidence>
<dbReference type="Gene3D" id="1.10.10.10">
    <property type="entry name" value="Winged helix-like DNA-binding domain superfamily/Winged helix DNA-binding domain"/>
    <property type="match status" value="1"/>
</dbReference>
<sequence length="178" mass="19146">MASLLAARRSGRRRDAADTHGRGPKRANGARETELLGLLHKAGTALTPGEVAERLGGELTYGSIVTILTRMHTKGLLTRIPRGRAYACAPVTDDVGTHRTGRTSCPAGQSADAWANGSRKWSGRRSGRHSHGNAGRSWKLRDCPPDKHVRVQEARRRWLPRTVGAVSAGRSSVEPSTG</sequence>
<feature type="compositionally biased region" description="Basic and acidic residues" evidence="5">
    <location>
        <begin position="139"/>
        <end position="149"/>
    </location>
</feature>
<evidence type="ECO:0000256" key="4">
    <source>
        <dbReference type="ARBA" id="ARBA00023163"/>
    </source>
</evidence>
<accession>A0ABV1TJN3</accession>
<evidence type="ECO:0000256" key="2">
    <source>
        <dbReference type="ARBA" id="ARBA00023015"/>
    </source>
</evidence>
<feature type="region of interest" description="Disordered" evidence="5">
    <location>
        <begin position="96"/>
        <end position="149"/>
    </location>
</feature>
<dbReference type="RefSeq" id="WP_351958693.1">
    <property type="nucleotide sequence ID" value="NZ_JBEOZM010000010.1"/>
</dbReference>
<dbReference type="Pfam" id="PF03965">
    <property type="entry name" value="Penicillinase_R"/>
    <property type="match status" value="1"/>
</dbReference>
<protein>
    <submittedName>
        <fullName evidence="6">BlaI/MecI/CopY family transcriptional regulator</fullName>
    </submittedName>
</protein>
<dbReference type="EMBL" id="JBEOZM010000010">
    <property type="protein sequence ID" value="MER6270240.1"/>
    <property type="molecule type" value="Genomic_DNA"/>
</dbReference>
<comment type="caution">
    <text evidence="6">The sequence shown here is derived from an EMBL/GenBank/DDBJ whole genome shotgun (WGS) entry which is preliminary data.</text>
</comment>
<reference evidence="6 7" key="1">
    <citation type="submission" date="2024-06" db="EMBL/GenBank/DDBJ databases">
        <title>The Natural Products Discovery Center: Release of the First 8490 Sequenced Strains for Exploring Actinobacteria Biosynthetic Diversity.</title>
        <authorList>
            <person name="Kalkreuter E."/>
            <person name="Kautsar S.A."/>
            <person name="Yang D."/>
            <person name="Bader C.D."/>
            <person name="Teijaro C.N."/>
            <person name="Fluegel L."/>
            <person name="Davis C.M."/>
            <person name="Simpson J.R."/>
            <person name="Lauterbach L."/>
            <person name="Steele A.D."/>
            <person name="Gui C."/>
            <person name="Meng S."/>
            <person name="Li G."/>
            <person name="Viehrig K."/>
            <person name="Ye F."/>
            <person name="Su P."/>
            <person name="Kiefer A.F."/>
            <person name="Nichols A."/>
            <person name="Cepeda A.J."/>
            <person name="Yan W."/>
            <person name="Fan B."/>
            <person name="Jiang Y."/>
            <person name="Adhikari A."/>
            <person name="Zheng C.-J."/>
            <person name="Schuster L."/>
            <person name="Cowan T.M."/>
            <person name="Smanski M.J."/>
            <person name="Chevrette M.G."/>
            <person name="De Carvalho L.P.S."/>
            <person name="Shen B."/>
        </authorList>
    </citation>
    <scope>NUCLEOTIDE SEQUENCE [LARGE SCALE GENOMIC DNA]</scope>
    <source>
        <strain evidence="6 7">NPDC001694</strain>
    </source>
</reference>
<keyword evidence="2" id="KW-0805">Transcription regulation</keyword>
<organism evidence="6 7">
    <name type="scientific">Streptomyces sp. 900105755</name>
    <dbReference type="NCBI Taxonomy" id="3154389"/>
    <lineage>
        <taxon>Bacteria</taxon>
        <taxon>Bacillati</taxon>
        <taxon>Actinomycetota</taxon>
        <taxon>Actinomycetes</taxon>
        <taxon>Kitasatosporales</taxon>
        <taxon>Streptomycetaceae</taxon>
        <taxon>Streptomyces</taxon>
    </lineage>
</organism>
<gene>
    <name evidence="6" type="ORF">ABT211_23525</name>
</gene>
<dbReference type="Proteomes" id="UP001490365">
    <property type="component" value="Unassembled WGS sequence"/>
</dbReference>
<comment type="similarity">
    <text evidence="1">Belongs to the BlaI transcriptional regulatory family.</text>
</comment>
<proteinExistence type="inferred from homology"/>
<evidence type="ECO:0000256" key="3">
    <source>
        <dbReference type="ARBA" id="ARBA00023125"/>
    </source>
</evidence>
<keyword evidence="4" id="KW-0804">Transcription</keyword>
<keyword evidence="3" id="KW-0238">DNA-binding</keyword>